<accession>A0A2T0U9Y7</accession>
<dbReference type="Pfam" id="PF08124">
    <property type="entry name" value="Lyase_8_N"/>
    <property type="match status" value="1"/>
</dbReference>
<feature type="active site" evidence="2">
    <location>
        <position position="345"/>
    </location>
</feature>
<feature type="region of interest" description="Disordered" evidence="3">
    <location>
        <begin position="628"/>
        <end position="699"/>
    </location>
</feature>
<dbReference type="Gene3D" id="1.50.10.100">
    <property type="entry name" value="Chondroitin AC/alginate lyase"/>
    <property type="match status" value="1"/>
</dbReference>
<protein>
    <submittedName>
        <fullName evidence="6">Hyaluronate lyase</fullName>
    </submittedName>
</protein>
<dbReference type="GO" id="GO:0016837">
    <property type="term" value="F:carbon-oxygen lyase activity, acting on polysaccharides"/>
    <property type="evidence" value="ECO:0007669"/>
    <property type="project" value="UniProtKB-ARBA"/>
</dbReference>
<proteinExistence type="inferred from homology"/>
<dbReference type="AlphaFoldDB" id="A0A2T0U9Y7"/>
<dbReference type="GO" id="GO:0005576">
    <property type="term" value="C:extracellular region"/>
    <property type="evidence" value="ECO:0007669"/>
    <property type="project" value="InterPro"/>
</dbReference>
<dbReference type="PANTHER" id="PTHR38481">
    <property type="entry name" value="HYALURONATE LYASE"/>
    <property type="match status" value="1"/>
</dbReference>
<dbReference type="SUPFAM" id="SSF74650">
    <property type="entry name" value="Galactose mutarotase-like"/>
    <property type="match status" value="1"/>
</dbReference>
<evidence type="ECO:0000313" key="7">
    <source>
        <dbReference type="Proteomes" id="UP000237822"/>
    </source>
</evidence>
<dbReference type="InterPro" id="IPR011013">
    <property type="entry name" value="Gal_mutarotase_sf_dom"/>
</dbReference>
<dbReference type="OrthoDB" id="6636047at2"/>
<dbReference type="Pfam" id="PF02278">
    <property type="entry name" value="Lyase_8"/>
    <property type="match status" value="1"/>
</dbReference>
<feature type="active site" evidence="2">
    <location>
        <position position="282"/>
    </location>
</feature>
<dbReference type="EMBL" id="PVTI01000024">
    <property type="protein sequence ID" value="PRY54678.1"/>
    <property type="molecule type" value="Genomic_DNA"/>
</dbReference>
<dbReference type="SUPFAM" id="SSF48230">
    <property type="entry name" value="Chondroitin AC/alginate lyase"/>
    <property type="match status" value="1"/>
</dbReference>
<organism evidence="6 7">
    <name type="scientific">Knoellia remsis</name>
    <dbReference type="NCBI Taxonomy" id="407159"/>
    <lineage>
        <taxon>Bacteria</taxon>
        <taxon>Bacillati</taxon>
        <taxon>Actinomycetota</taxon>
        <taxon>Actinomycetes</taxon>
        <taxon>Micrococcales</taxon>
        <taxon>Intrasporangiaceae</taxon>
        <taxon>Knoellia</taxon>
    </lineage>
</organism>
<dbReference type="RefSeq" id="WP_106298446.1">
    <property type="nucleotide sequence ID" value="NZ_PVTI01000024.1"/>
</dbReference>
<comment type="similarity">
    <text evidence="1">Belongs to the polysaccharide lyase 8 family.</text>
</comment>
<dbReference type="PANTHER" id="PTHR38481:SF1">
    <property type="entry name" value="HYALURONATE LYASE"/>
    <property type="match status" value="1"/>
</dbReference>
<keyword evidence="6" id="KW-0456">Lyase</keyword>
<evidence type="ECO:0000256" key="2">
    <source>
        <dbReference type="PIRSR" id="PIRSR638970-1"/>
    </source>
</evidence>
<feature type="active site" evidence="2">
    <location>
        <position position="291"/>
    </location>
</feature>
<evidence type="ECO:0000259" key="4">
    <source>
        <dbReference type="Pfam" id="PF02278"/>
    </source>
</evidence>
<sequence length="699" mass="74517">MNPSLTSTAPTTPGPSRRSVLGLGGVGAVTALGLSAGPLAVGAYAAEPAGFDELRRRWVDYLTGGSELDTTNPVIAERVAQISEAAATAVGSALPLTAGGNIWADLPMAGKEANIALTYRRIVDVATAWATRGTAQHADPAVAEALVAWYRHMTTSWYNAGSRPFGNWWFWEIGIPRSLGDLTALIDGLLTQADRDAAMAGVRRFTPNPNFRGTGTSLSETGGNRADKVLACLLRGIATRNAADMALARDALSDVVRAGRNSLFRYVTGGNGFYADGSYIDHGYIPYVGTYGNVALAGVASSLLLLTGSQWPVTDPNVSVFLDAPERSFAPFIWNGRMMETVRGRAVSREGERDFDDGFTAICSMLLLAQQIEDPYRTTYTTLAKGWLQRLTGDYMRRGSVGDLQRAFAVLEDGGVTAAAEPVGTEQFGAQERTVHRGTGWAFTVSTSSRRIGRYEWGNNENNLGWHHGDGVGYLYVDADPGQFSDDYWPTVDPYRIPGTTAALTERASGASGAGTGIPRAQNLWGGGVSLEGRWGSAGMDLTNSLGTTRAKKSWLMLDDLVLAVGSDIATSTDAETTVENRGFAVGTDVVVTVDGTRHDAATDHVDPRWAHVGGPHDVAGYVFVAPPSSRPTSRSRWSARTPWHTSCGSPSVASGSSSPTSSRPPTRASSPRPSRWQSSPAVTATPPPSPCLRRRRRR</sequence>
<dbReference type="InterPro" id="IPR003159">
    <property type="entry name" value="Lyase_8_central_dom"/>
</dbReference>
<gene>
    <name evidence="6" type="ORF">BCF74_1249</name>
</gene>
<dbReference type="GO" id="GO:0005975">
    <property type="term" value="P:carbohydrate metabolic process"/>
    <property type="evidence" value="ECO:0007669"/>
    <property type="project" value="InterPro"/>
</dbReference>
<dbReference type="InterPro" id="IPR038970">
    <property type="entry name" value="Lyase_8"/>
</dbReference>
<feature type="domain" description="Polysaccharide lyase family 8 central" evidence="4">
    <location>
        <begin position="426"/>
        <end position="628"/>
    </location>
</feature>
<dbReference type="InterPro" id="IPR008929">
    <property type="entry name" value="Chondroitin_lyas"/>
</dbReference>
<dbReference type="Gene3D" id="2.70.98.10">
    <property type="match status" value="1"/>
</dbReference>
<keyword evidence="7" id="KW-1185">Reference proteome</keyword>
<evidence type="ECO:0000256" key="1">
    <source>
        <dbReference type="ARBA" id="ARBA00006699"/>
    </source>
</evidence>
<dbReference type="GO" id="GO:0030246">
    <property type="term" value="F:carbohydrate binding"/>
    <property type="evidence" value="ECO:0007669"/>
    <property type="project" value="InterPro"/>
</dbReference>
<evidence type="ECO:0000256" key="3">
    <source>
        <dbReference type="SAM" id="MobiDB-lite"/>
    </source>
</evidence>
<dbReference type="Proteomes" id="UP000237822">
    <property type="component" value="Unassembled WGS sequence"/>
</dbReference>
<name>A0A2T0U9Y7_9MICO</name>
<evidence type="ECO:0000313" key="6">
    <source>
        <dbReference type="EMBL" id="PRY54678.1"/>
    </source>
</evidence>
<dbReference type="CDD" id="cd01083">
    <property type="entry name" value="GAG_Lyase"/>
    <property type="match status" value="1"/>
</dbReference>
<dbReference type="InterPro" id="IPR012970">
    <property type="entry name" value="Lyase_8_alpha_N"/>
</dbReference>
<feature type="domain" description="Polysaccharide lyase 8 N-terminal alpha-helical" evidence="5">
    <location>
        <begin position="58"/>
        <end position="383"/>
    </location>
</feature>
<comment type="caution">
    <text evidence="6">The sequence shown here is derived from an EMBL/GenBank/DDBJ whole genome shotgun (WGS) entry which is preliminary data.</text>
</comment>
<evidence type="ECO:0000259" key="5">
    <source>
        <dbReference type="Pfam" id="PF08124"/>
    </source>
</evidence>
<feature type="compositionally biased region" description="Low complexity" evidence="3">
    <location>
        <begin position="628"/>
        <end position="685"/>
    </location>
</feature>
<dbReference type="InterPro" id="IPR014718">
    <property type="entry name" value="GH-type_carb-bd"/>
</dbReference>
<dbReference type="PROSITE" id="PS51318">
    <property type="entry name" value="TAT"/>
    <property type="match status" value="1"/>
</dbReference>
<dbReference type="InterPro" id="IPR006311">
    <property type="entry name" value="TAT_signal"/>
</dbReference>
<reference evidence="6 7" key="1">
    <citation type="submission" date="2018-03" db="EMBL/GenBank/DDBJ databases">
        <title>Genomic Encyclopedia of Archaeal and Bacterial Type Strains, Phase II (KMG-II): from individual species to whole genera.</title>
        <authorList>
            <person name="Goeker M."/>
        </authorList>
    </citation>
    <scope>NUCLEOTIDE SEQUENCE [LARGE SCALE GENOMIC DNA]</scope>
    <source>
        <strain evidence="6 7">ATCC BAA-1496</strain>
    </source>
</reference>